<dbReference type="GO" id="GO:0009234">
    <property type="term" value="P:menaquinone biosynthetic process"/>
    <property type="evidence" value="ECO:0007669"/>
    <property type="project" value="UniProtKB-KW"/>
</dbReference>
<feature type="domain" description="AMP-dependent synthetase/ligase" evidence="6">
    <location>
        <begin position="16"/>
        <end position="326"/>
    </location>
</feature>
<evidence type="ECO:0000313" key="8">
    <source>
        <dbReference type="Proteomes" id="UP001139559"/>
    </source>
</evidence>
<dbReference type="Gene3D" id="3.40.50.12780">
    <property type="entry name" value="N-terminal domain of ligase-like"/>
    <property type="match status" value="1"/>
</dbReference>
<dbReference type="AlphaFoldDB" id="A0A9X1XI65"/>
<proteinExistence type="inferred from homology"/>
<name>A0A9X1XI65_9VIBR</name>
<dbReference type="PROSITE" id="PS00455">
    <property type="entry name" value="AMP_BINDING"/>
    <property type="match status" value="1"/>
</dbReference>
<keyword evidence="8" id="KW-1185">Reference proteome</keyword>
<protein>
    <submittedName>
        <fullName evidence="7">O-succinylbenzoate--CoA ligase</fullName>
        <ecNumber evidence="7">6.2.1.26</ecNumber>
    </submittedName>
</protein>
<dbReference type="GO" id="GO:0006631">
    <property type="term" value="P:fatty acid metabolic process"/>
    <property type="evidence" value="ECO:0007669"/>
    <property type="project" value="TreeGrafter"/>
</dbReference>
<dbReference type="InterPro" id="IPR020845">
    <property type="entry name" value="AMP-binding_CS"/>
</dbReference>
<organism evidence="7 8">
    <name type="scientific">Vibrio amylolyticus</name>
    <dbReference type="NCBI Taxonomy" id="2847292"/>
    <lineage>
        <taxon>Bacteria</taxon>
        <taxon>Pseudomonadati</taxon>
        <taxon>Pseudomonadota</taxon>
        <taxon>Gammaproteobacteria</taxon>
        <taxon>Vibrionales</taxon>
        <taxon>Vibrionaceae</taxon>
        <taxon>Vibrio</taxon>
    </lineage>
</organism>
<dbReference type="GO" id="GO:0008756">
    <property type="term" value="F:o-succinylbenzoate-CoA ligase activity"/>
    <property type="evidence" value="ECO:0007669"/>
    <property type="project" value="UniProtKB-EC"/>
</dbReference>
<dbReference type="Pfam" id="PF00501">
    <property type="entry name" value="AMP-binding"/>
    <property type="match status" value="1"/>
</dbReference>
<keyword evidence="3 7" id="KW-0436">Ligase</keyword>
<dbReference type="InterPro" id="IPR000873">
    <property type="entry name" value="AMP-dep_synth/lig_dom"/>
</dbReference>
<evidence type="ECO:0000256" key="4">
    <source>
        <dbReference type="ARBA" id="ARBA00022741"/>
    </source>
</evidence>
<dbReference type="Gene3D" id="3.30.300.30">
    <property type="match status" value="1"/>
</dbReference>
<keyword evidence="5" id="KW-0067">ATP-binding</keyword>
<evidence type="ECO:0000256" key="3">
    <source>
        <dbReference type="ARBA" id="ARBA00022598"/>
    </source>
</evidence>
<keyword evidence="4" id="KW-0547">Nucleotide-binding</keyword>
<dbReference type="NCBIfam" id="NF006539">
    <property type="entry name" value="PRK09029.1"/>
    <property type="match status" value="1"/>
</dbReference>
<dbReference type="SUPFAM" id="SSF56801">
    <property type="entry name" value="Acetyl-CoA synthetase-like"/>
    <property type="match status" value="1"/>
</dbReference>
<dbReference type="PANTHER" id="PTHR43201">
    <property type="entry name" value="ACYL-COA SYNTHETASE"/>
    <property type="match status" value="1"/>
</dbReference>
<accession>A0A9X1XI65</accession>
<dbReference type="CDD" id="cd17630">
    <property type="entry name" value="OSB_MenE-like"/>
    <property type="match status" value="1"/>
</dbReference>
<dbReference type="RefSeq" id="WP_248007359.1">
    <property type="nucleotide sequence ID" value="NZ_JAJHVV010000001.1"/>
</dbReference>
<reference evidence="7" key="1">
    <citation type="submission" date="2021-11" db="EMBL/GenBank/DDBJ databases">
        <title>Vibrio ZSDE26 sp. nov. and Vibrio ZSDZ34 sp. nov., isolated from coastal seawater in Qingdao.</title>
        <authorList>
            <person name="Zhang P."/>
        </authorList>
    </citation>
    <scope>NUCLEOTIDE SEQUENCE</scope>
    <source>
        <strain evidence="7">ZSDE26</strain>
    </source>
</reference>
<dbReference type="EMBL" id="JAJHVV010000001">
    <property type="protein sequence ID" value="MCK6262063.1"/>
    <property type="molecule type" value="Genomic_DNA"/>
</dbReference>
<dbReference type="EC" id="6.2.1.26" evidence="7"/>
<sequence length="476" mass="53382">MPLDNLLLTTQSAMKQWALQSPFSCALITPQQSYTWQQLSQKVNDYAYQLKLAGVTKGDVVTLVGKNQPETLFVYLACCELGAIGAITMPQPRAKLQQKLDCLYQQNQTRYLWFSEETWQRFTELEQIEIHKDCKVLTLEHQNAVLDRETVTSIDPNTLASIIFTSGSTGVPKAVTHNYKQHFASADGLLQVFSYTTEDTWLLSLPMYHVSGMAIVYRWLSAGGQLKVGSGDISFDIQDVTHASLVATQLNRLIDSEQPLTLSRVLLGGSHIPSVLLAKCARKGIDTWVGYGMTETASTVTAKKVNENSSSGKLLPNRDLKIVNQRIFVSGKTLACGYFYQGEVTPLVDESGWFDSKDLGVWCDEELTIIGRADNQFISGGENIHCEEIEAQLNQHPDIIQAFIVPVKDREFGYRPVALLESLGSIKSLNVEIFLQQRLEKFKWPKAYYPIPAELINKGMKVSREELRSWLAEQIS</sequence>
<dbReference type="GO" id="GO:0005524">
    <property type="term" value="F:ATP binding"/>
    <property type="evidence" value="ECO:0007669"/>
    <property type="project" value="UniProtKB-KW"/>
</dbReference>
<evidence type="ECO:0000259" key="6">
    <source>
        <dbReference type="Pfam" id="PF00501"/>
    </source>
</evidence>
<dbReference type="InterPro" id="IPR042099">
    <property type="entry name" value="ANL_N_sf"/>
</dbReference>
<dbReference type="InterPro" id="IPR045851">
    <property type="entry name" value="AMP-bd_C_sf"/>
</dbReference>
<evidence type="ECO:0000256" key="5">
    <source>
        <dbReference type="ARBA" id="ARBA00022840"/>
    </source>
</evidence>
<comment type="caution">
    <text evidence="7">The sequence shown here is derived from an EMBL/GenBank/DDBJ whole genome shotgun (WGS) entry which is preliminary data.</text>
</comment>
<dbReference type="PANTHER" id="PTHR43201:SF5">
    <property type="entry name" value="MEDIUM-CHAIN ACYL-COA LIGASE ACSF2, MITOCHONDRIAL"/>
    <property type="match status" value="1"/>
</dbReference>
<keyword evidence="2" id="KW-0474">Menaquinone biosynthesis</keyword>
<gene>
    <name evidence="7" type="primary">menE</name>
    <name evidence="7" type="ORF">KP803_02100</name>
</gene>
<dbReference type="NCBIfam" id="TIGR01923">
    <property type="entry name" value="menE"/>
    <property type="match status" value="1"/>
</dbReference>
<evidence type="ECO:0000256" key="1">
    <source>
        <dbReference type="ARBA" id="ARBA00006432"/>
    </source>
</evidence>
<dbReference type="Proteomes" id="UP001139559">
    <property type="component" value="Unassembled WGS sequence"/>
</dbReference>
<evidence type="ECO:0000313" key="7">
    <source>
        <dbReference type="EMBL" id="MCK6262063.1"/>
    </source>
</evidence>
<evidence type="ECO:0000256" key="2">
    <source>
        <dbReference type="ARBA" id="ARBA00022428"/>
    </source>
</evidence>
<comment type="similarity">
    <text evidence="1">Belongs to the ATP-dependent AMP-binding enzyme family.</text>
</comment>
<dbReference type="GO" id="GO:0031956">
    <property type="term" value="F:medium-chain fatty acid-CoA ligase activity"/>
    <property type="evidence" value="ECO:0007669"/>
    <property type="project" value="TreeGrafter"/>
</dbReference>
<dbReference type="InterPro" id="IPR010192">
    <property type="entry name" value="MenE"/>
</dbReference>